<keyword evidence="7" id="KW-1185">Reference proteome</keyword>
<dbReference type="SMART" id="SM00198">
    <property type="entry name" value="SCP"/>
    <property type="match status" value="1"/>
</dbReference>
<dbReference type="InterPro" id="IPR002413">
    <property type="entry name" value="V5_allergen-like"/>
</dbReference>
<dbReference type="InterPro" id="IPR035940">
    <property type="entry name" value="CAP_sf"/>
</dbReference>
<dbReference type="PRINTS" id="PR00837">
    <property type="entry name" value="V5TPXLIKE"/>
</dbReference>
<dbReference type="PRINTS" id="PR00838">
    <property type="entry name" value="V5ALLERGEN"/>
</dbReference>
<gene>
    <name evidence="6" type="primary">LOC115045339</name>
</gene>
<evidence type="ECO:0000313" key="7">
    <source>
        <dbReference type="Proteomes" id="UP000472264"/>
    </source>
</evidence>
<evidence type="ECO:0000259" key="5">
    <source>
        <dbReference type="PROSITE" id="PS51670"/>
    </source>
</evidence>
<dbReference type="Ensembl" id="ENSENLT00000019120.1">
    <property type="protein sequence ID" value="ENSENLP00000018426.1"/>
    <property type="gene ID" value="ENSENLG00000008465.1"/>
</dbReference>
<accession>A0A665UGQ9</accession>
<keyword evidence="4" id="KW-0732">Signal</keyword>
<dbReference type="PANTHER" id="PTHR10334">
    <property type="entry name" value="CYSTEINE-RICH SECRETORY PROTEIN-RELATED"/>
    <property type="match status" value="1"/>
</dbReference>
<feature type="disulfide bond" evidence="3">
    <location>
        <begin position="203"/>
        <end position="221"/>
    </location>
</feature>
<feature type="chain" id="PRO_5025364838" evidence="4">
    <location>
        <begin position="17"/>
        <end position="235"/>
    </location>
</feature>
<dbReference type="Gene3D" id="1.10.10.740">
    <property type="entry name" value="Crisp domain"/>
    <property type="match status" value="1"/>
</dbReference>
<comment type="caution">
    <text evidence="3">Lacks conserved residue(s) required for the propagation of feature annotation.</text>
</comment>
<dbReference type="SUPFAM" id="SSF55797">
    <property type="entry name" value="PR-1-like"/>
    <property type="match status" value="1"/>
</dbReference>
<dbReference type="PROSITE" id="PS01010">
    <property type="entry name" value="CRISP_2"/>
    <property type="match status" value="1"/>
</dbReference>
<dbReference type="InParanoid" id="A0A665UGQ9"/>
<dbReference type="InterPro" id="IPR013871">
    <property type="entry name" value="Cysteine_rich_secretory"/>
</dbReference>
<dbReference type="InterPro" id="IPR042076">
    <property type="entry name" value="Crisp-like_dom"/>
</dbReference>
<dbReference type="Gene3D" id="3.40.33.10">
    <property type="entry name" value="CAP"/>
    <property type="match status" value="1"/>
</dbReference>
<dbReference type="PROSITE" id="PS01009">
    <property type="entry name" value="CRISP_1"/>
    <property type="match status" value="1"/>
</dbReference>
<evidence type="ECO:0000313" key="6">
    <source>
        <dbReference type="Ensembl" id="ENSENLP00000018426.1"/>
    </source>
</evidence>
<dbReference type="GO" id="GO:0005576">
    <property type="term" value="C:extracellular region"/>
    <property type="evidence" value="ECO:0007669"/>
    <property type="project" value="InterPro"/>
</dbReference>
<dbReference type="InterPro" id="IPR003582">
    <property type="entry name" value="ShKT_dom"/>
</dbReference>
<dbReference type="PROSITE" id="PS51670">
    <property type="entry name" value="SHKT"/>
    <property type="match status" value="1"/>
</dbReference>
<dbReference type="SUPFAM" id="SSF57546">
    <property type="entry name" value="Crisp domain-like"/>
    <property type="match status" value="1"/>
</dbReference>
<dbReference type="InterPro" id="IPR001283">
    <property type="entry name" value="CRISP-related"/>
</dbReference>
<name>A0A665UGQ9_ECHNA</name>
<dbReference type="Pfam" id="PF08562">
    <property type="entry name" value="Crisp"/>
    <property type="match status" value="1"/>
</dbReference>
<dbReference type="AlphaFoldDB" id="A0A665UGQ9"/>
<dbReference type="InterPro" id="IPR018244">
    <property type="entry name" value="Allrgn_V5/Tpx1_CS"/>
</dbReference>
<reference evidence="6" key="1">
    <citation type="submission" date="2021-04" db="EMBL/GenBank/DDBJ databases">
        <authorList>
            <consortium name="Wellcome Sanger Institute Data Sharing"/>
        </authorList>
    </citation>
    <scope>NUCLEOTIDE SEQUENCE [LARGE SCALE GENOMIC DNA]</scope>
</reference>
<sequence length="235" mass="26143">MFAFIICILTLQEVHSACNVADICPENTKVQTEIADKHNAFRRAVQPTASDMLRMDYSAEVAVSAQAWVDRCILAHGAPSTRMLNGYELGENLFYASTPMSWTAVIGAWHSEVSFYLYPNGSTNGHAIGHYTQVVWNSSYKVGCGMKLCYDNIYLYGCHYYRAGNFYKWPPYKAGPPCASCPDACQDNLCNNPCPHINKYLNCPNLKKIFGCSNKLVSAWCPASCECTSRIIPVS</sequence>
<reference evidence="6" key="2">
    <citation type="submission" date="2025-08" db="UniProtKB">
        <authorList>
            <consortium name="Ensembl"/>
        </authorList>
    </citation>
    <scope>IDENTIFICATION</scope>
</reference>
<dbReference type="Pfam" id="PF00188">
    <property type="entry name" value="CAP"/>
    <property type="match status" value="1"/>
</dbReference>
<organism evidence="6 7">
    <name type="scientific">Echeneis naucrates</name>
    <name type="common">Live sharksucker</name>
    <dbReference type="NCBI Taxonomy" id="173247"/>
    <lineage>
        <taxon>Eukaryota</taxon>
        <taxon>Metazoa</taxon>
        <taxon>Chordata</taxon>
        <taxon>Craniata</taxon>
        <taxon>Vertebrata</taxon>
        <taxon>Euteleostomi</taxon>
        <taxon>Actinopterygii</taxon>
        <taxon>Neopterygii</taxon>
        <taxon>Teleostei</taxon>
        <taxon>Neoteleostei</taxon>
        <taxon>Acanthomorphata</taxon>
        <taxon>Carangaria</taxon>
        <taxon>Carangiformes</taxon>
        <taxon>Echeneidae</taxon>
        <taxon>Echeneis</taxon>
    </lineage>
</organism>
<feature type="disulfide bond" evidence="3">
    <location>
        <begin position="212"/>
        <end position="225"/>
    </location>
</feature>
<dbReference type="FunFam" id="3.40.33.10:FF:000005">
    <property type="entry name" value="Cysteine-rich secretory protein 2"/>
    <property type="match status" value="1"/>
</dbReference>
<feature type="signal peptide" evidence="4">
    <location>
        <begin position="1"/>
        <end position="16"/>
    </location>
</feature>
<reference evidence="6" key="3">
    <citation type="submission" date="2025-09" db="UniProtKB">
        <authorList>
            <consortium name="Ensembl"/>
        </authorList>
    </citation>
    <scope>IDENTIFICATION</scope>
</reference>
<dbReference type="OMA" id="IWNSSYK"/>
<evidence type="ECO:0000256" key="3">
    <source>
        <dbReference type="PROSITE-ProRule" id="PRU01005"/>
    </source>
</evidence>
<evidence type="ECO:0000256" key="2">
    <source>
        <dbReference type="ARBA" id="ARBA00023157"/>
    </source>
</evidence>
<feature type="domain" description="ShKT" evidence="5">
    <location>
        <begin position="194"/>
        <end position="227"/>
    </location>
</feature>
<comment type="similarity">
    <text evidence="1">Belongs to the CRISP family.</text>
</comment>
<keyword evidence="2 3" id="KW-1015">Disulfide bond</keyword>
<dbReference type="InterPro" id="IPR014044">
    <property type="entry name" value="CAP_dom"/>
</dbReference>
<evidence type="ECO:0000256" key="4">
    <source>
        <dbReference type="SAM" id="SignalP"/>
    </source>
</evidence>
<evidence type="ECO:0000256" key="1">
    <source>
        <dbReference type="ARBA" id="ARBA00009923"/>
    </source>
</evidence>
<dbReference type="Proteomes" id="UP000472264">
    <property type="component" value="Chromosome 6"/>
</dbReference>
<proteinExistence type="inferred from homology"/>
<protein>
    <submittedName>
        <fullName evidence="6">Cysteine-rich venom protein-like</fullName>
    </submittedName>
</protein>